<dbReference type="AlphaFoldDB" id="A0A1F8AU62"/>
<proteinExistence type="predicted"/>
<feature type="transmembrane region" description="Helical" evidence="1">
    <location>
        <begin position="97"/>
        <end position="117"/>
    </location>
</feature>
<feature type="transmembrane region" description="Helical" evidence="1">
    <location>
        <begin position="291"/>
        <end position="311"/>
    </location>
</feature>
<protein>
    <recommendedName>
        <fullName evidence="4">Glycosyltransferase RgtA/B/C/D-like domain-containing protein</fullName>
    </recommendedName>
</protein>
<feature type="transmembrane region" description="Helical" evidence="1">
    <location>
        <begin position="403"/>
        <end position="421"/>
    </location>
</feature>
<keyword evidence="1" id="KW-0812">Transmembrane</keyword>
<organism evidence="2 3">
    <name type="scientific">Candidatus Woesebacteria bacterium RIFCSPHIGHO2_12_FULL_41_24</name>
    <dbReference type="NCBI Taxonomy" id="1802510"/>
    <lineage>
        <taxon>Bacteria</taxon>
        <taxon>Candidatus Woeseibacteriota</taxon>
    </lineage>
</organism>
<reference evidence="2 3" key="1">
    <citation type="journal article" date="2016" name="Nat. Commun.">
        <title>Thousands of microbial genomes shed light on interconnected biogeochemical processes in an aquifer system.</title>
        <authorList>
            <person name="Anantharaman K."/>
            <person name="Brown C.T."/>
            <person name="Hug L.A."/>
            <person name="Sharon I."/>
            <person name="Castelle C.J."/>
            <person name="Probst A.J."/>
            <person name="Thomas B.C."/>
            <person name="Singh A."/>
            <person name="Wilkins M.J."/>
            <person name="Karaoz U."/>
            <person name="Brodie E.L."/>
            <person name="Williams K.H."/>
            <person name="Hubbard S.S."/>
            <person name="Banfield J.F."/>
        </authorList>
    </citation>
    <scope>NUCLEOTIDE SEQUENCE [LARGE SCALE GENOMIC DNA]</scope>
</reference>
<dbReference type="Proteomes" id="UP000178603">
    <property type="component" value="Unassembled WGS sequence"/>
</dbReference>
<evidence type="ECO:0008006" key="4">
    <source>
        <dbReference type="Google" id="ProtNLM"/>
    </source>
</evidence>
<feature type="transmembrane region" description="Helical" evidence="1">
    <location>
        <begin position="221"/>
        <end position="239"/>
    </location>
</feature>
<feature type="transmembrane region" description="Helical" evidence="1">
    <location>
        <begin position="349"/>
        <end position="368"/>
    </location>
</feature>
<gene>
    <name evidence="2" type="ORF">A3E44_01350</name>
</gene>
<feature type="transmembrane region" description="Helical" evidence="1">
    <location>
        <begin position="183"/>
        <end position="209"/>
    </location>
</feature>
<keyword evidence="1" id="KW-1133">Transmembrane helix</keyword>
<evidence type="ECO:0000313" key="2">
    <source>
        <dbReference type="EMBL" id="OGM54785.1"/>
    </source>
</evidence>
<accession>A0A1F8AU62</accession>
<evidence type="ECO:0000313" key="3">
    <source>
        <dbReference type="Proteomes" id="UP000178603"/>
    </source>
</evidence>
<name>A0A1F8AU62_9BACT</name>
<dbReference type="EMBL" id="MGGW01000009">
    <property type="protein sequence ID" value="OGM54785.1"/>
    <property type="molecule type" value="Genomic_DNA"/>
</dbReference>
<keyword evidence="1" id="KW-0472">Membrane</keyword>
<feature type="transmembrane region" description="Helical" evidence="1">
    <location>
        <begin position="154"/>
        <end position="171"/>
    </location>
</feature>
<feature type="transmembrane region" description="Helical" evidence="1">
    <location>
        <begin position="41"/>
        <end position="59"/>
    </location>
</feature>
<feature type="transmembrane region" description="Helical" evidence="1">
    <location>
        <begin position="123"/>
        <end position="142"/>
    </location>
</feature>
<sequence length="429" mass="47260">MEQVPKETETIAVKRTVRITKKLLDAKGTFGTATAWWTNEAVEILGLGVIVLLNLYLVLPFFKVSIPETSYSGPIIPFVAKIFSIFGINFSDSVHVVALVSFLLFPLSMYVFVRLLTDRKMSAFLAVLIASLPFFPFAKTRIVSGFLSQDTPHVVTLTLIPLAVYGLLAFIKEGGIRNLVLSAFVGALVSLSSPFSFTTFLMFSAIGCFSEMLLGQGRLKFMRFLIVLIFAAGLNSFWYNPAFFNWMITGPMGEEIRLTLGRLIPMSMFVAPILGVFGFLLFDRKPSLQPMFLAVFFTIAFALVVIAGGGFMPSHPTRYTSEFGMSLALLLGLGVLRLSEYLRLQKKTISSLILLGTFALVGIGIIVGRPQIESYTSVLGIFSEVNRGEIWEARDKFSGLSSLVGYVITFVTACTLTLLAVRSKQQIKS</sequence>
<evidence type="ECO:0000256" key="1">
    <source>
        <dbReference type="SAM" id="Phobius"/>
    </source>
</evidence>
<feature type="transmembrane region" description="Helical" evidence="1">
    <location>
        <begin position="259"/>
        <end position="282"/>
    </location>
</feature>
<comment type="caution">
    <text evidence="2">The sequence shown here is derived from an EMBL/GenBank/DDBJ whole genome shotgun (WGS) entry which is preliminary data.</text>
</comment>